<organism evidence="2 3">
    <name type="scientific">Hyaloperonospora arabidopsidis (strain Emoy2)</name>
    <name type="common">Downy mildew agent</name>
    <name type="synonym">Peronospora arabidopsidis</name>
    <dbReference type="NCBI Taxonomy" id="559515"/>
    <lineage>
        <taxon>Eukaryota</taxon>
        <taxon>Sar</taxon>
        <taxon>Stramenopiles</taxon>
        <taxon>Oomycota</taxon>
        <taxon>Peronosporomycetes</taxon>
        <taxon>Peronosporales</taxon>
        <taxon>Peronosporaceae</taxon>
        <taxon>Hyaloperonospora</taxon>
    </lineage>
</organism>
<dbReference type="EMBL" id="JH597993">
    <property type="status" value="NOT_ANNOTATED_CDS"/>
    <property type="molecule type" value="Genomic_DNA"/>
</dbReference>
<keyword evidence="3" id="KW-1185">Reference proteome</keyword>
<sequence>MWQIAVLARFEVLQSLLSSHERENVKSAVFELHGVTRVNAEIREEVSAANDCQETRDALTITSDDNSAHLERYESVVSIVIAVSYCAAAVVCLLPNQVEEVEAQRREDRQTHVHRQSGSDRSAATIGDVCDQHALLRSGEARRLVRWRDVLKLRASGGETGSQCVLYCLSDAGSAMASRGEPHGTWSEAAGRRSRLVPVRTTAGQERGGVPRPSR</sequence>
<reference evidence="2" key="2">
    <citation type="submission" date="2015-06" db="UniProtKB">
        <authorList>
            <consortium name="EnsemblProtists"/>
        </authorList>
    </citation>
    <scope>IDENTIFICATION</scope>
    <source>
        <strain evidence="2">Emoy2</strain>
    </source>
</reference>
<dbReference type="InParanoid" id="M4BW42"/>
<accession>M4BW42</accession>
<reference evidence="3" key="1">
    <citation type="journal article" date="2010" name="Science">
        <title>Signatures of adaptation to obligate biotrophy in the Hyaloperonospora arabidopsidis genome.</title>
        <authorList>
            <person name="Baxter L."/>
            <person name="Tripathy S."/>
            <person name="Ishaque N."/>
            <person name="Boot N."/>
            <person name="Cabral A."/>
            <person name="Kemen E."/>
            <person name="Thines M."/>
            <person name="Ah-Fong A."/>
            <person name="Anderson R."/>
            <person name="Badejoko W."/>
            <person name="Bittner-Eddy P."/>
            <person name="Boore J.L."/>
            <person name="Chibucos M.C."/>
            <person name="Coates M."/>
            <person name="Dehal P."/>
            <person name="Delehaunty K."/>
            <person name="Dong S."/>
            <person name="Downton P."/>
            <person name="Dumas B."/>
            <person name="Fabro G."/>
            <person name="Fronick C."/>
            <person name="Fuerstenberg S.I."/>
            <person name="Fulton L."/>
            <person name="Gaulin E."/>
            <person name="Govers F."/>
            <person name="Hughes L."/>
            <person name="Humphray S."/>
            <person name="Jiang R.H."/>
            <person name="Judelson H."/>
            <person name="Kamoun S."/>
            <person name="Kyung K."/>
            <person name="Meijer H."/>
            <person name="Minx P."/>
            <person name="Morris P."/>
            <person name="Nelson J."/>
            <person name="Phuntumart V."/>
            <person name="Qutob D."/>
            <person name="Rehmany A."/>
            <person name="Rougon-Cardoso A."/>
            <person name="Ryden P."/>
            <person name="Torto-Alalibo T."/>
            <person name="Studholme D."/>
            <person name="Wang Y."/>
            <person name="Win J."/>
            <person name="Wood J."/>
            <person name="Clifton S.W."/>
            <person name="Rogers J."/>
            <person name="Van den Ackerveken G."/>
            <person name="Jones J.D."/>
            <person name="McDowell J.M."/>
            <person name="Beynon J."/>
            <person name="Tyler B.M."/>
        </authorList>
    </citation>
    <scope>NUCLEOTIDE SEQUENCE [LARGE SCALE GENOMIC DNA]</scope>
    <source>
        <strain evidence="3">Emoy2</strain>
    </source>
</reference>
<dbReference type="VEuPathDB" id="FungiDB:HpaG810743"/>
<dbReference type="Proteomes" id="UP000011713">
    <property type="component" value="Unassembled WGS sequence"/>
</dbReference>
<evidence type="ECO:0000313" key="3">
    <source>
        <dbReference type="Proteomes" id="UP000011713"/>
    </source>
</evidence>
<feature type="region of interest" description="Disordered" evidence="1">
    <location>
        <begin position="178"/>
        <end position="215"/>
    </location>
</feature>
<feature type="region of interest" description="Disordered" evidence="1">
    <location>
        <begin position="105"/>
        <end position="124"/>
    </location>
</feature>
<evidence type="ECO:0000313" key="2">
    <source>
        <dbReference type="EnsemblProtists" id="HpaP810743"/>
    </source>
</evidence>
<name>M4BW42_HYAAE</name>
<dbReference type="HOGENOM" id="CLU_1285449_0_0_1"/>
<dbReference type="EnsemblProtists" id="HpaT810743">
    <property type="protein sequence ID" value="HpaP810743"/>
    <property type="gene ID" value="HpaG810743"/>
</dbReference>
<dbReference type="AlphaFoldDB" id="M4BW42"/>
<evidence type="ECO:0000256" key="1">
    <source>
        <dbReference type="SAM" id="MobiDB-lite"/>
    </source>
</evidence>
<proteinExistence type="predicted"/>
<protein>
    <submittedName>
        <fullName evidence="2">Uncharacterized protein</fullName>
    </submittedName>
</protein>